<reference evidence="1" key="1">
    <citation type="journal article" date="2023" name="Mol. Ecol. Resour.">
        <title>Chromosome-level genome assembly of a triploid poplar Populus alba 'Berolinensis'.</title>
        <authorList>
            <person name="Chen S."/>
            <person name="Yu Y."/>
            <person name="Wang X."/>
            <person name="Wang S."/>
            <person name="Zhang T."/>
            <person name="Zhou Y."/>
            <person name="He R."/>
            <person name="Meng N."/>
            <person name="Wang Y."/>
            <person name="Liu W."/>
            <person name="Liu Z."/>
            <person name="Liu J."/>
            <person name="Guo Q."/>
            <person name="Huang H."/>
            <person name="Sederoff R.R."/>
            <person name="Wang G."/>
            <person name="Qu G."/>
            <person name="Chen S."/>
        </authorList>
    </citation>
    <scope>NUCLEOTIDE SEQUENCE</scope>
    <source>
        <strain evidence="1">SC-2020</strain>
    </source>
</reference>
<accession>A0AAD6M3Y5</accession>
<dbReference type="AlphaFoldDB" id="A0AAD6M3Y5"/>
<evidence type="ECO:0000313" key="2">
    <source>
        <dbReference type="Proteomes" id="UP001164929"/>
    </source>
</evidence>
<keyword evidence="2" id="KW-1185">Reference proteome</keyword>
<gene>
    <name evidence="1" type="ORF">NC653_026797</name>
</gene>
<proteinExistence type="predicted"/>
<comment type="caution">
    <text evidence="1">The sequence shown here is derived from an EMBL/GenBank/DDBJ whole genome shotgun (WGS) entry which is preliminary data.</text>
</comment>
<name>A0AAD6M3Y5_9ROSI</name>
<organism evidence="1 2">
    <name type="scientific">Populus alba x Populus x berolinensis</name>
    <dbReference type="NCBI Taxonomy" id="444605"/>
    <lineage>
        <taxon>Eukaryota</taxon>
        <taxon>Viridiplantae</taxon>
        <taxon>Streptophyta</taxon>
        <taxon>Embryophyta</taxon>
        <taxon>Tracheophyta</taxon>
        <taxon>Spermatophyta</taxon>
        <taxon>Magnoliopsida</taxon>
        <taxon>eudicotyledons</taxon>
        <taxon>Gunneridae</taxon>
        <taxon>Pentapetalae</taxon>
        <taxon>rosids</taxon>
        <taxon>fabids</taxon>
        <taxon>Malpighiales</taxon>
        <taxon>Salicaceae</taxon>
        <taxon>Saliceae</taxon>
        <taxon>Populus</taxon>
    </lineage>
</organism>
<evidence type="ECO:0000313" key="1">
    <source>
        <dbReference type="EMBL" id="KAJ6978493.1"/>
    </source>
</evidence>
<dbReference type="Proteomes" id="UP001164929">
    <property type="component" value="Chromosome 11"/>
</dbReference>
<dbReference type="EMBL" id="JAQIZT010000011">
    <property type="protein sequence ID" value="KAJ6978493.1"/>
    <property type="molecule type" value="Genomic_DNA"/>
</dbReference>
<protein>
    <submittedName>
        <fullName evidence="1">Uncharacterized protein</fullName>
    </submittedName>
</protein>
<sequence>MGYGHILCPPHNATKLYGERDADFSKCLGSNFDGSGKIHSFMLNKLPGINSSNLKHAGEMIQGPSHACAHVHSIPGYSSHRKSFLPIMDVD</sequence>